<dbReference type="AlphaFoldDB" id="A0A1G9X6W1"/>
<gene>
    <name evidence="1" type="ORF">SAMN04489726_4015</name>
</gene>
<proteinExistence type="predicted"/>
<sequence>MRQVDPGSEPTTDDLLRSMRDTSQEWLAKRLAEAVAAEAVVAAVLPRQRGASRLS</sequence>
<evidence type="ECO:0000313" key="1">
    <source>
        <dbReference type="EMBL" id="SDM92251.1"/>
    </source>
</evidence>
<name>A0A1G9X6W1_ALLAB</name>
<dbReference type="RefSeq" id="WP_157376093.1">
    <property type="nucleotide sequence ID" value="NZ_JOEF01000013.1"/>
</dbReference>
<evidence type="ECO:0000313" key="2">
    <source>
        <dbReference type="Proteomes" id="UP000183376"/>
    </source>
</evidence>
<dbReference type="EMBL" id="LT629701">
    <property type="protein sequence ID" value="SDM92251.1"/>
    <property type="molecule type" value="Genomic_DNA"/>
</dbReference>
<protein>
    <submittedName>
        <fullName evidence="1">Uncharacterized protein</fullName>
    </submittedName>
</protein>
<dbReference type="STRING" id="211114.SAMN04489726_4015"/>
<reference evidence="1 2" key="1">
    <citation type="submission" date="2016-10" db="EMBL/GenBank/DDBJ databases">
        <authorList>
            <person name="de Groot N.N."/>
        </authorList>
    </citation>
    <scope>NUCLEOTIDE SEQUENCE [LARGE SCALE GENOMIC DNA]</scope>
    <source>
        <strain evidence="1 2">DSM 44149</strain>
    </source>
</reference>
<accession>A0A1G9X6W1</accession>
<organism evidence="1 2">
    <name type="scientific">Allokutzneria albata</name>
    <name type="common">Kibdelosporangium albatum</name>
    <dbReference type="NCBI Taxonomy" id="211114"/>
    <lineage>
        <taxon>Bacteria</taxon>
        <taxon>Bacillati</taxon>
        <taxon>Actinomycetota</taxon>
        <taxon>Actinomycetes</taxon>
        <taxon>Pseudonocardiales</taxon>
        <taxon>Pseudonocardiaceae</taxon>
        <taxon>Allokutzneria</taxon>
    </lineage>
</organism>
<dbReference type="Proteomes" id="UP000183376">
    <property type="component" value="Chromosome I"/>
</dbReference>
<keyword evidence="2" id="KW-1185">Reference proteome</keyword>